<protein>
    <submittedName>
        <fullName evidence="2">Uncharacterized protein</fullName>
    </submittedName>
</protein>
<evidence type="ECO:0000256" key="1">
    <source>
        <dbReference type="SAM" id="Phobius"/>
    </source>
</evidence>
<feature type="transmembrane region" description="Helical" evidence="1">
    <location>
        <begin position="35"/>
        <end position="63"/>
    </location>
</feature>
<keyword evidence="1" id="KW-0472">Membrane</keyword>
<accession>A0ABU9SY89</accession>
<keyword evidence="1" id="KW-1133">Transmembrane helix</keyword>
<name>A0ABU9SY89_9ALTE</name>
<organism evidence="2 3">
    <name type="scientific">Paraglaciecola mesophila</name>
    <dbReference type="NCBI Taxonomy" id="197222"/>
    <lineage>
        <taxon>Bacteria</taxon>
        <taxon>Pseudomonadati</taxon>
        <taxon>Pseudomonadota</taxon>
        <taxon>Gammaproteobacteria</taxon>
        <taxon>Alteromonadales</taxon>
        <taxon>Alteromonadaceae</taxon>
        <taxon>Paraglaciecola</taxon>
    </lineage>
</organism>
<sequence length="150" mass="17176">MQPTHNDIRNAYQKEWITLQNQYDSYEKVAVAIKLVGTGLVVAVLLLAATELLAVTIILLFWVQEAIWKTFQGRIETRLLETELMLAQNAELMRPNTAPMQFNRHWLSSRPRGVGLLVEYAKSALRPTVAMHYVLMFFVTLVFYCAAFKG</sequence>
<dbReference type="RefSeq" id="WP_342882237.1">
    <property type="nucleotide sequence ID" value="NZ_JBBMQS010000009.1"/>
</dbReference>
<comment type="caution">
    <text evidence="2">The sequence shown here is derived from an EMBL/GenBank/DDBJ whole genome shotgun (WGS) entry which is preliminary data.</text>
</comment>
<feature type="transmembrane region" description="Helical" evidence="1">
    <location>
        <begin position="130"/>
        <end position="148"/>
    </location>
</feature>
<dbReference type="EMBL" id="JBBMQS010000009">
    <property type="protein sequence ID" value="MEM5498848.1"/>
    <property type="molecule type" value="Genomic_DNA"/>
</dbReference>
<keyword evidence="1" id="KW-0812">Transmembrane</keyword>
<gene>
    <name evidence="2" type="ORF">WNY77_15670</name>
</gene>
<dbReference type="Proteomes" id="UP001461163">
    <property type="component" value="Unassembled WGS sequence"/>
</dbReference>
<evidence type="ECO:0000313" key="3">
    <source>
        <dbReference type="Proteomes" id="UP001461163"/>
    </source>
</evidence>
<reference evidence="2 3" key="1">
    <citation type="submission" date="2024-03" db="EMBL/GenBank/DDBJ databases">
        <title>Community enrichment and isolation of bacterial strains for fucoidan degradation.</title>
        <authorList>
            <person name="Sichert A."/>
        </authorList>
    </citation>
    <scope>NUCLEOTIDE SEQUENCE [LARGE SCALE GENOMIC DNA]</scope>
    <source>
        <strain evidence="2 3">AS12</strain>
    </source>
</reference>
<keyword evidence="3" id="KW-1185">Reference proteome</keyword>
<evidence type="ECO:0000313" key="2">
    <source>
        <dbReference type="EMBL" id="MEM5498848.1"/>
    </source>
</evidence>
<proteinExistence type="predicted"/>